<dbReference type="GO" id="GO:0005829">
    <property type="term" value="C:cytosol"/>
    <property type="evidence" value="ECO:0007669"/>
    <property type="project" value="TreeGrafter"/>
</dbReference>
<evidence type="ECO:0000313" key="3">
    <source>
        <dbReference type="EMBL" id="MBB4844851.1"/>
    </source>
</evidence>
<gene>
    <name evidence="3" type="ORF">HNP55_003397</name>
</gene>
<sequence length="181" mass="19412">MKASDDQVLAQWLAEEAAVRARVQPQTGLATREQVQGRSGLAVMQAMLAGELPPPPIAETLDFCLLSVAQGEAVFQGKPLRRHYNPLGTVHGGWFATLLDSALGCAVHTTMPVGRAYTTLEFKVNLVRALTDKVPVVRAIGKVVHSGRQVATAEASLLGHDGRLYAHASTTCLVFEMPDQT</sequence>
<dbReference type="EMBL" id="JACHLP010000007">
    <property type="protein sequence ID" value="MBB4844851.1"/>
    <property type="molecule type" value="Genomic_DNA"/>
</dbReference>
<feature type="domain" description="Thioesterase" evidence="2">
    <location>
        <begin position="88"/>
        <end position="163"/>
    </location>
</feature>
<proteinExistence type="predicted"/>
<accession>A0A840LAT8</accession>
<dbReference type="InterPro" id="IPR006683">
    <property type="entry name" value="Thioestr_dom"/>
</dbReference>
<name>A0A840LAT8_9BURK</name>
<dbReference type="RefSeq" id="WP_184301936.1">
    <property type="nucleotide sequence ID" value="NZ_JACHLP010000007.1"/>
</dbReference>
<dbReference type="PANTHER" id="PTHR43240:SF1">
    <property type="entry name" value="BLR5584 PROTEIN"/>
    <property type="match status" value="1"/>
</dbReference>
<reference evidence="3 4" key="1">
    <citation type="submission" date="2020-08" db="EMBL/GenBank/DDBJ databases">
        <title>Functional genomics of gut bacteria from endangered species of beetles.</title>
        <authorList>
            <person name="Carlos-Shanley C."/>
        </authorList>
    </citation>
    <scope>NUCLEOTIDE SEQUENCE [LARGE SCALE GENOMIC DNA]</scope>
    <source>
        <strain evidence="3 4">S00239</strain>
    </source>
</reference>
<dbReference type="SUPFAM" id="SSF54637">
    <property type="entry name" value="Thioesterase/thiol ester dehydrase-isomerase"/>
    <property type="match status" value="1"/>
</dbReference>
<dbReference type="AlphaFoldDB" id="A0A840LAT8"/>
<dbReference type="GO" id="GO:0061522">
    <property type="term" value="F:1,4-dihydroxy-2-naphthoyl-CoA thioesterase activity"/>
    <property type="evidence" value="ECO:0007669"/>
    <property type="project" value="TreeGrafter"/>
</dbReference>
<dbReference type="InterPro" id="IPR029069">
    <property type="entry name" value="HotDog_dom_sf"/>
</dbReference>
<keyword evidence="4" id="KW-1185">Reference proteome</keyword>
<dbReference type="Pfam" id="PF03061">
    <property type="entry name" value="4HBT"/>
    <property type="match status" value="1"/>
</dbReference>
<dbReference type="Gene3D" id="3.10.129.10">
    <property type="entry name" value="Hotdog Thioesterase"/>
    <property type="match status" value="1"/>
</dbReference>
<organism evidence="3 4">
    <name type="scientific">Roseateles oligotrophus</name>
    <dbReference type="NCBI Taxonomy" id="1769250"/>
    <lineage>
        <taxon>Bacteria</taxon>
        <taxon>Pseudomonadati</taxon>
        <taxon>Pseudomonadota</taxon>
        <taxon>Betaproteobacteria</taxon>
        <taxon>Burkholderiales</taxon>
        <taxon>Sphaerotilaceae</taxon>
        <taxon>Roseateles</taxon>
    </lineage>
</organism>
<dbReference type="PANTHER" id="PTHR43240">
    <property type="entry name" value="1,4-DIHYDROXY-2-NAPHTHOYL-COA THIOESTERASE 1"/>
    <property type="match status" value="1"/>
</dbReference>
<dbReference type="Proteomes" id="UP000562027">
    <property type="component" value="Unassembled WGS sequence"/>
</dbReference>
<dbReference type="CDD" id="cd03443">
    <property type="entry name" value="PaaI_thioesterase"/>
    <property type="match status" value="1"/>
</dbReference>
<dbReference type="NCBIfam" id="TIGR00369">
    <property type="entry name" value="unchar_dom_1"/>
    <property type="match status" value="1"/>
</dbReference>
<comment type="caution">
    <text evidence="3">The sequence shown here is derived from an EMBL/GenBank/DDBJ whole genome shotgun (WGS) entry which is preliminary data.</text>
</comment>
<protein>
    <submittedName>
        <fullName evidence="3">Uncharacterized protein (TIGR00369 family)</fullName>
    </submittedName>
</protein>
<evidence type="ECO:0000259" key="2">
    <source>
        <dbReference type="Pfam" id="PF03061"/>
    </source>
</evidence>
<dbReference type="InterPro" id="IPR003736">
    <property type="entry name" value="PAAI_dom"/>
</dbReference>
<evidence type="ECO:0000256" key="1">
    <source>
        <dbReference type="ARBA" id="ARBA00022801"/>
    </source>
</evidence>
<evidence type="ECO:0000313" key="4">
    <source>
        <dbReference type="Proteomes" id="UP000562027"/>
    </source>
</evidence>
<keyword evidence="1" id="KW-0378">Hydrolase</keyword>